<evidence type="ECO:0000313" key="2">
    <source>
        <dbReference type="Proteomes" id="UP000799755"/>
    </source>
</evidence>
<evidence type="ECO:0000313" key="1">
    <source>
        <dbReference type="EMBL" id="KAF2465819.1"/>
    </source>
</evidence>
<proteinExistence type="predicted"/>
<protein>
    <submittedName>
        <fullName evidence="1">Uncharacterized protein</fullName>
    </submittedName>
</protein>
<comment type="caution">
    <text evidence="1">The sequence shown here is derived from an EMBL/GenBank/DDBJ whole genome shotgun (WGS) entry which is preliminary data.</text>
</comment>
<dbReference type="EMBL" id="MU003528">
    <property type="protein sequence ID" value="KAF2465819.1"/>
    <property type="molecule type" value="Genomic_DNA"/>
</dbReference>
<accession>A0ACB6QFW4</accession>
<dbReference type="Proteomes" id="UP000799755">
    <property type="component" value="Unassembled WGS sequence"/>
</dbReference>
<name>A0ACB6QFW4_9PLEO</name>
<gene>
    <name evidence="1" type="ORF">BDR25DRAFT_378525</name>
</gene>
<keyword evidence="2" id="KW-1185">Reference proteome</keyword>
<organism evidence="1 2">
    <name type="scientific">Lindgomyces ingoldianus</name>
    <dbReference type="NCBI Taxonomy" id="673940"/>
    <lineage>
        <taxon>Eukaryota</taxon>
        <taxon>Fungi</taxon>
        <taxon>Dikarya</taxon>
        <taxon>Ascomycota</taxon>
        <taxon>Pezizomycotina</taxon>
        <taxon>Dothideomycetes</taxon>
        <taxon>Pleosporomycetidae</taxon>
        <taxon>Pleosporales</taxon>
        <taxon>Lindgomycetaceae</taxon>
        <taxon>Lindgomyces</taxon>
    </lineage>
</organism>
<reference evidence="1" key="1">
    <citation type="journal article" date="2020" name="Stud. Mycol.">
        <title>101 Dothideomycetes genomes: a test case for predicting lifestyles and emergence of pathogens.</title>
        <authorList>
            <person name="Haridas S."/>
            <person name="Albert R."/>
            <person name="Binder M."/>
            <person name="Bloem J."/>
            <person name="Labutti K."/>
            <person name="Salamov A."/>
            <person name="Andreopoulos B."/>
            <person name="Baker S."/>
            <person name="Barry K."/>
            <person name="Bills G."/>
            <person name="Bluhm B."/>
            <person name="Cannon C."/>
            <person name="Castanera R."/>
            <person name="Culley D."/>
            <person name="Daum C."/>
            <person name="Ezra D."/>
            <person name="Gonzalez J."/>
            <person name="Henrissat B."/>
            <person name="Kuo A."/>
            <person name="Liang C."/>
            <person name="Lipzen A."/>
            <person name="Lutzoni F."/>
            <person name="Magnuson J."/>
            <person name="Mondo S."/>
            <person name="Nolan M."/>
            <person name="Ohm R."/>
            <person name="Pangilinan J."/>
            <person name="Park H.-J."/>
            <person name="Ramirez L."/>
            <person name="Alfaro M."/>
            <person name="Sun H."/>
            <person name="Tritt A."/>
            <person name="Yoshinaga Y."/>
            <person name="Zwiers L.-H."/>
            <person name="Turgeon B."/>
            <person name="Goodwin S."/>
            <person name="Spatafora J."/>
            <person name="Crous P."/>
            <person name="Grigoriev I."/>
        </authorList>
    </citation>
    <scope>NUCLEOTIDE SEQUENCE</scope>
    <source>
        <strain evidence="1">ATCC 200398</strain>
    </source>
</reference>
<sequence length="2542" mass="278566">MSSKKVHSWHININAGDSAIHLLVNEGTTPKPTILGCVLIDGGKGANEKIKTIKDVIAKIEKDYTLPAGDLNLKFDSIVITHWDVDHWEGVVNLLVDDLSTKLRNDATYKKLTSDSYTLFKKTILKKLDVAFTDATVDTLFAANSAKVKKVSDSLNIVEREACDLIYPLSPNLAIPCRYLRYTSTFPTVPVLQNTPPAFKVGPGDVLTRFYVPYMTTKQKLGLIGPHQRENADDDDDDSKPKVKRRKKTPADEDDMAVDLGPLENDYTLLKTTLRVNVDNSYKESEPNTVAIRVPLTHNLGFEWPYINNKGKPGFTKQREKVWRFNFVAKLYDSAEQYLGAELFRKGNFADKSKAKMLQNPADLIGPKGWGMDVDDGPGMFVVAGDQYVIGDTPLAGAPTLLSVKRVVTPINTASGDTKLTFRPRLKVVDSTLKKGQRYDPRGAKDSKAKNSASIVCLILAPTGNKTPKDSFKILHFLGGDALWDVEGALVTWMKNQLNGEDWPCLSTAIKLSHHGGKESTEVHLLEQMAPQFMLCSIGEKGEYFHPHAEVLAFIHAAIAALRTSDIEKEKVKQGGKADHGEDFEFQENLKALYALSGLTSNIYTDFRKRFNKDRAATLKEKGLKEEQKGTWKTAMKTESDTRRKAMGGIIRQRWEYISPNPAKEKFKAWKLILGIGEQSKPRHLAWIQDNNYFAIPVPNQLTVTVSPPPPPKAPPADSDKMAVVLAASSSAVVPATGTTTKSVLIPPRIAVWARIAEVPEDPEADESPFPLAPSPDAMVVEPPKGKRVLVRNANIPAANAQTLIVPIPSIPEAASPSRFYVYSTIYSHVTAGNPNEVVLDVGNPLNNFLSALDPGFWVTDTLLNSNNTVLSLDAHWAQGVTSTLLNINSVTMKGLVVNKVAQVTEIGSTITSGNKTLSFSTSATYDAMVGGTKQHREFSDAFYPPYNLLVLGLSSVTQSADFTLGDILRLFGPHWMQDAADVFELPGFDSGLKFVLDASGKSNRNGLFFQADSHYPTWLRLQFNVPKDNLDDFKAKLQTRLDFLGSISLSDACVICRKQSKTERREMPNAQGQIVLDSTSSSISSFVCIQATVTINSLSLRLILEYDSDGSTRLIIRFDTVTEKGKPISAALEWLAKSFDLDGDISDLLPGSENIYVLQVAVNLGSVTPEGHFSIKGASVTFTLEVDCFGAAFFVEATWPSFRLRAFLWTDLRDEIEPKMLPWLEPYMDINPANTSLMSPEGPKLTNFLPDSMQNVRLPPAVDFRIVEAEFESWMDAQQQMNLIFHATLCTKDDPSGGEPALDIDTLSMTATRIATTDPKRMSYEINISTVFYLLPRNFDPTNPNSFAAQISASVDVLDGLWVIKAEADNLQFAALYSLFDSDVSDSVMDILEEFSIPRIQFAFTYGMDKAPNISLTGALRISTFEIDVGYWYNSAESWSFQGQLGFISDKDKITIAHIVREFDTSIADVLDEIEFIKSISIPAINQDATDFDSAPIQFYMTSTSDAVIMWFQVEIDSAVGAFTFLFAQYKPKPKPNAQNQMPATRPSPKRLIRVRLDHLPTLPNIPIVGSIGQPVDSISYVYVQDSEGINPANKSPSAGFTLQEIDAINATLQDRNAIRFRDTKSNLPSANASSTPPATGSSAPPNYVLLHGHHFIVVTNGKVVVDHKFGSSTPSTTPQNKIVSKRVTGGPVVRPAAGPLAPSPQATAEDSGATMGQSKKSFPGIPITINNFGIQVKDKRLYLLIDAKVLLGPIELTLEGFGIGIPLNIPGISFADLAKKEVIELFDIKLTGIGVYFNAPPVMIAGCFFHIDVPEYEAYRGGLAVSILPYTLLAVGSYQHNKLPKDFKSVFVFARLDGPLFTLEFAEISGVSAGFGYNYDLRLPTAGEIMDFPLVHGPESSDDPMKLLSSRKEERSSFVNWTTAKETALFFAIGMKVDAFQVLTVDAAAILAISADDVKIALVGIASASMPPSTGKTKPPEAFIYVELGIVASLDITGGSLLVAAQLTPNSYVLAPDCHLTGGFALCYWFGRNENAGDWVFTVGGYHPAFKKPKYYPDVPRVGISWNLSDVLTVRGESYFAICPKACMGGGRLLATFSAGPIYASFEAWASFLINFKPFFFVADIGINVSVGCNIDFWIVHIHIHAELGASLHLQGPPFGGVAHVHFWVMGFDVYFGDQNNVPDPLSWDKFLPLIKQPGPGSDPNKTAMCVIAIEKGSADEKSSKTNRDTGEKWFVRAGSLQFRVETKFPIEDMDYGDSYVQNKSQDLKPSVPATGAIYGRPMQLKEPYKSHLSVKVVPPGPAIDPKVDDSNPWLVMPLIRSLPKALWAKYDKNEDPTHAGNSIATLLNSENASDATVDHLVGFTFRSPDPKLPSWSFPEFNALAAMQEGVFQDDGDPLDKPVRKNALLGPATGIDERPKLKPTPPSQTTDLPDAKKPDIWVEDKSLVDGGFLDVGPSFDEVEGVWQAVDEEATQLVADAWGDVMGWWGVEVPGSAGSSLSGKKPTYLIGRAETFEVFYLEAPWLTKDGVETNTPVTVGA</sequence>